<dbReference type="Pfam" id="PF02447">
    <property type="entry name" value="GntP_permease"/>
    <property type="match status" value="1"/>
</dbReference>
<dbReference type="AlphaFoldDB" id="A0A2T0R5F7"/>
<evidence type="ECO:0000313" key="9">
    <source>
        <dbReference type="EMBL" id="PRY16001.1"/>
    </source>
</evidence>
<keyword evidence="3" id="KW-1003">Cell membrane</keyword>
<dbReference type="PANTHER" id="PTHR30354">
    <property type="entry name" value="GNT FAMILY GLUCONATE TRANSPORTER"/>
    <property type="match status" value="1"/>
</dbReference>
<dbReference type="PANTHER" id="PTHR30354:SF22">
    <property type="entry name" value="HIGH-AFFINITY GLUCONATE TRANSPORTER"/>
    <property type="match status" value="1"/>
</dbReference>
<evidence type="ECO:0000256" key="3">
    <source>
        <dbReference type="ARBA" id="ARBA00022475"/>
    </source>
</evidence>
<feature type="transmembrane region" description="Helical" evidence="8">
    <location>
        <begin position="366"/>
        <end position="389"/>
    </location>
</feature>
<keyword evidence="6 8" id="KW-0472">Membrane</keyword>
<evidence type="ECO:0000256" key="2">
    <source>
        <dbReference type="ARBA" id="ARBA00022448"/>
    </source>
</evidence>
<evidence type="ECO:0000256" key="1">
    <source>
        <dbReference type="ARBA" id="ARBA00004651"/>
    </source>
</evidence>
<dbReference type="GO" id="GO:0015128">
    <property type="term" value="F:gluconate transmembrane transporter activity"/>
    <property type="evidence" value="ECO:0007669"/>
    <property type="project" value="InterPro"/>
</dbReference>
<feature type="transmembrane region" description="Helical" evidence="8">
    <location>
        <begin position="173"/>
        <end position="191"/>
    </location>
</feature>
<comment type="subcellular location">
    <subcellularLocation>
        <location evidence="1">Cell membrane</location>
        <topology evidence="1">Multi-pass membrane protein</topology>
    </subcellularLocation>
</comment>
<dbReference type="InterPro" id="IPR003474">
    <property type="entry name" value="Glcn_transporter"/>
</dbReference>
<evidence type="ECO:0000256" key="7">
    <source>
        <dbReference type="ARBA" id="ARBA00049663"/>
    </source>
</evidence>
<evidence type="ECO:0000313" key="10">
    <source>
        <dbReference type="Proteomes" id="UP000238083"/>
    </source>
</evidence>
<proteinExistence type="inferred from homology"/>
<gene>
    <name evidence="9" type="ORF">CLV37_104214</name>
</gene>
<feature type="transmembrane region" description="Helical" evidence="8">
    <location>
        <begin position="336"/>
        <end position="354"/>
    </location>
</feature>
<keyword evidence="2" id="KW-0813">Transport</keyword>
<feature type="transmembrane region" description="Helical" evidence="8">
    <location>
        <begin position="304"/>
        <end position="324"/>
    </location>
</feature>
<feature type="transmembrane region" description="Helical" evidence="8">
    <location>
        <begin position="264"/>
        <end position="284"/>
    </location>
</feature>
<evidence type="ECO:0000256" key="8">
    <source>
        <dbReference type="SAM" id="Phobius"/>
    </source>
</evidence>
<evidence type="ECO:0000256" key="6">
    <source>
        <dbReference type="ARBA" id="ARBA00023136"/>
    </source>
</evidence>
<accession>A0A2T0R5F7</accession>
<feature type="transmembrane region" description="Helical" evidence="8">
    <location>
        <begin position="29"/>
        <end position="47"/>
    </location>
</feature>
<dbReference type="RefSeq" id="WP_106209842.1">
    <property type="nucleotide sequence ID" value="NZ_PVZF01000004.1"/>
</dbReference>
<dbReference type="Proteomes" id="UP000238083">
    <property type="component" value="Unassembled WGS sequence"/>
</dbReference>
<evidence type="ECO:0000256" key="5">
    <source>
        <dbReference type="ARBA" id="ARBA00022989"/>
    </source>
</evidence>
<feature type="transmembrane region" description="Helical" evidence="8">
    <location>
        <begin position="211"/>
        <end position="231"/>
    </location>
</feature>
<evidence type="ECO:0000256" key="4">
    <source>
        <dbReference type="ARBA" id="ARBA00022692"/>
    </source>
</evidence>
<comment type="caution">
    <text evidence="9">The sequence shown here is derived from an EMBL/GenBank/DDBJ whole genome shotgun (WGS) entry which is preliminary data.</text>
</comment>
<dbReference type="GO" id="GO:0005886">
    <property type="term" value="C:plasma membrane"/>
    <property type="evidence" value="ECO:0007669"/>
    <property type="project" value="UniProtKB-SubCell"/>
</dbReference>
<organism evidence="9 10">
    <name type="scientific">Kineococcus rhizosphaerae</name>
    <dbReference type="NCBI Taxonomy" id="559628"/>
    <lineage>
        <taxon>Bacteria</taxon>
        <taxon>Bacillati</taxon>
        <taxon>Actinomycetota</taxon>
        <taxon>Actinomycetes</taxon>
        <taxon>Kineosporiales</taxon>
        <taxon>Kineosporiaceae</taxon>
        <taxon>Kineococcus</taxon>
    </lineage>
</organism>
<keyword evidence="10" id="KW-1185">Reference proteome</keyword>
<dbReference type="OrthoDB" id="4325159at2"/>
<dbReference type="NCBIfam" id="TIGR00791">
    <property type="entry name" value="gntP"/>
    <property type="match status" value="1"/>
</dbReference>
<dbReference type="PIRSF" id="PIRSF002746">
    <property type="entry name" value="Gluconate_transporter"/>
    <property type="match status" value="1"/>
</dbReference>
<comment type="similarity">
    <text evidence="7">Belongs to the GntP permease family.</text>
</comment>
<dbReference type="EMBL" id="PVZF01000004">
    <property type="protein sequence ID" value="PRY16001.1"/>
    <property type="molecule type" value="Genomic_DNA"/>
</dbReference>
<reference evidence="9 10" key="1">
    <citation type="submission" date="2018-03" db="EMBL/GenBank/DDBJ databases">
        <title>Genomic Encyclopedia of Archaeal and Bacterial Type Strains, Phase II (KMG-II): from individual species to whole genera.</title>
        <authorList>
            <person name="Goeker M."/>
        </authorList>
    </citation>
    <scope>NUCLEOTIDE SEQUENCE [LARGE SCALE GENOMIC DNA]</scope>
    <source>
        <strain evidence="9 10">DSM 19711</strain>
    </source>
</reference>
<feature type="transmembrane region" description="Helical" evidence="8">
    <location>
        <begin position="456"/>
        <end position="480"/>
    </location>
</feature>
<feature type="transmembrane region" description="Helical" evidence="8">
    <location>
        <begin position="136"/>
        <end position="166"/>
    </location>
</feature>
<keyword evidence="5 8" id="KW-1133">Transmembrane helix</keyword>
<protein>
    <submittedName>
        <fullName evidence="9">GntP family gluconate:H+ symporter</fullName>
    </submittedName>
</protein>
<name>A0A2T0R5F7_9ACTN</name>
<sequence length="481" mass="48118">MPVSVPLSVPGVVPAAAQAAAWTGHDTRLVVAALLGIAVVVVTVSWAKLNAFIALLLGSAVLGLVGGLSVSDIVTSFSIGLGDADGAAGGAGKTFADVGILVALGAVLGRFLADSGGANEIVDRIVDRVHGKALPWALAGAAALVGLPMFFEIGLVLLVPIVLLVVKRTGRPVLALGIPALAGLSVLHGFVPPHPGPLVAIASLKADLGLTLGFGLLLAIPTVVIAGPLLAPLVSRFGPQDAEHLPTSGGDLGGDQEHARRPKLIAVLTVVLLPVVLMLARAVAEIVSEKGNAVHDLLYALGTPLVALLIGALVAIVLLGAGVGMDRRTIGATIDASLPPIASTLLIIAAGGGFKQVLIDAGVGQLVGAQAAALALSPLVLGWLVAVFIRLATGSATVATITAAGIVAPLAGDLSANHLALLALSIGAGSLFFSHVNDVGFWLVKQYFGLTVGQTLKSWSVMETVISVCGLLGVLLLSVVV</sequence>
<feature type="transmembrane region" description="Helical" evidence="8">
    <location>
        <begin position="418"/>
        <end position="444"/>
    </location>
</feature>
<keyword evidence="4 8" id="KW-0812">Transmembrane</keyword>
<feature type="transmembrane region" description="Helical" evidence="8">
    <location>
        <begin position="52"/>
        <end position="71"/>
    </location>
</feature>